<feature type="signal peptide" evidence="2">
    <location>
        <begin position="1"/>
        <end position="24"/>
    </location>
</feature>
<evidence type="ECO:0000256" key="1">
    <source>
        <dbReference type="SAM" id="Phobius"/>
    </source>
</evidence>
<proteinExistence type="predicted"/>
<keyword evidence="1" id="KW-1133">Transmembrane helix</keyword>
<dbReference type="PANTHER" id="PTHR36854">
    <property type="entry name" value="CHROMOSOME 9, WHOLE GENOME SHOTGUN SEQUENCE"/>
    <property type="match status" value="1"/>
</dbReference>
<name>A0A1W5D5A8_9LECA</name>
<feature type="transmembrane region" description="Helical" evidence="1">
    <location>
        <begin position="118"/>
        <end position="136"/>
    </location>
</feature>
<keyword evidence="1" id="KW-0812">Transmembrane</keyword>
<organism evidence="3 4">
    <name type="scientific">Lasallia pustulata</name>
    <dbReference type="NCBI Taxonomy" id="136370"/>
    <lineage>
        <taxon>Eukaryota</taxon>
        <taxon>Fungi</taxon>
        <taxon>Dikarya</taxon>
        <taxon>Ascomycota</taxon>
        <taxon>Pezizomycotina</taxon>
        <taxon>Lecanoromycetes</taxon>
        <taxon>OSLEUM clade</taxon>
        <taxon>Umbilicariomycetidae</taxon>
        <taxon>Umbilicariales</taxon>
        <taxon>Umbilicariaceae</taxon>
        <taxon>Lasallia</taxon>
    </lineage>
</organism>
<keyword evidence="1" id="KW-0472">Membrane</keyword>
<accession>A0A1W5D5A8</accession>
<dbReference type="EMBL" id="FWEW01002281">
    <property type="protein sequence ID" value="SLM38152.1"/>
    <property type="molecule type" value="Genomic_DNA"/>
</dbReference>
<dbReference type="Proteomes" id="UP000192927">
    <property type="component" value="Unassembled WGS sequence"/>
</dbReference>
<reference evidence="4" key="1">
    <citation type="submission" date="2017-03" db="EMBL/GenBank/DDBJ databases">
        <authorList>
            <person name="Sharma R."/>
            <person name="Thines M."/>
        </authorList>
    </citation>
    <scope>NUCLEOTIDE SEQUENCE [LARGE SCALE GENOMIC DNA]</scope>
</reference>
<keyword evidence="2" id="KW-0732">Signal</keyword>
<evidence type="ECO:0000313" key="4">
    <source>
        <dbReference type="Proteomes" id="UP000192927"/>
    </source>
</evidence>
<sequence>MPPRTPSLLLLLTTLSILLALASAATPTSFCKCTCFTNSTIIALDARPNNSPPSSRAFLARANGGGEKEDERKEYRARNCNDCNRQFCLGYSLPICKGADVGDVFTMCFQRDSRKDEAVVIFFIFATAGLLGWAAVKPWVDKCVQVSLRSPLL</sequence>
<feature type="chain" id="PRO_5012031959" evidence="2">
    <location>
        <begin position="25"/>
        <end position="153"/>
    </location>
</feature>
<evidence type="ECO:0000256" key="2">
    <source>
        <dbReference type="SAM" id="SignalP"/>
    </source>
</evidence>
<protein>
    <submittedName>
        <fullName evidence="3">Uncharacterized protein</fullName>
    </submittedName>
</protein>
<dbReference type="AlphaFoldDB" id="A0A1W5D5A8"/>
<dbReference type="PANTHER" id="PTHR36854:SF1">
    <property type="entry name" value="TRANSMEMBRANE PROTEIN"/>
    <property type="match status" value="1"/>
</dbReference>
<keyword evidence="4" id="KW-1185">Reference proteome</keyword>
<evidence type="ECO:0000313" key="3">
    <source>
        <dbReference type="EMBL" id="SLM38152.1"/>
    </source>
</evidence>